<dbReference type="HOGENOM" id="CLU_065010_2_0_5"/>
<dbReference type="KEGG" id="mai:MICA_1671"/>
<evidence type="ECO:0008006" key="3">
    <source>
        <dbReference type="Google" id="ProtNLM"/>
    </source>
</evidence>
<dbReference type="InterPro" id="IPR010323">
    <property type="entry name" value="DUF924"/>
</dbReference>
<dbReference type="eggNOG" id="COG3803">
    <property type="taxonomic scope" value="Bacteria"/>
</dbReference>
<evidence type="ECO:0000313" key="1">
    <source>
        <dbReference type="EMBL" id="AEP09984.1"/>
    </source>
</evidence>
<accession>G2KQQ6</accession>
<dbReference type="OrthoDB" id="7593450at2"/>
<dbReference type="RefSeq" id="WP_014103207.1">
    <property type="nucleotide sequence ID" value="NC_016026.1"/>
</dbReference>
<proteinExistence type="predicted"/>
<dbReference type="Gene3D" id="1.25.40.10">
    <property type="entry name" value="Tetratricopeptide repeat domain"/>
    <property type="match status" value="1"/>
</dbReference>
<evidence type="ECO:0000313" key="2">
    <source>
        <dbReference type="Proteomes" id="UP000009286"/>
    </source>
</evidence>
<dbReference type="Proteomes" id="UP000009286">
    <property type="component" value="Chromosome"/>
</dbReference>
<gene>
    <name evidence="1" type="ordered locus">MICA_1671</name>
</gene>
<name>G2KQQ6_MICAA</name>
<dbReference type="InterPro" id="IPR011990">
    <property type="entry name" value="TPR-like_helical_dom_sf"/>
</dbReference>
<sequence>MRDSKQDILHFWFSETEPVQWFQKNPDFDQSIRDRFRLAYTMARDGVCDHWASDADGCLALCLVLDQFPRNMFRDSAEAFATDAKALKTARLGIMRGFDQILPVIKRRFLYLPFEHSESMEDQNRAVELFATMRDDDPLGYEYALRHRDVIERFGRFPHRNAVLGRESTADELIYLSQPGAGF</sequence>
<protein>
    <recommendedName>
        <fullName evidence="3">DUF924 domain-containing protein</fullName>
    </recommendedName>
</protein>
<dbReference type="Gene3D" id="1.20.58.320">
    <property type="entry name" value="TPR-like"/>
    <property type="match status" value="1"/>
</dbReference>
<organism evidence="1 2">
    <name type="scientific">Micavibrio aeruginosavorus (strain ARL-13)</name>
    <dbReference type="NCBI Taxonomy" id="856793"/>
    <lineage>
        <taxon>Bacteria</taxon>
        <taxon>Pseudomonadati</taxon>
        <taxon>Bdellovibrionota</taxon>
        <taxon>Bdellovibrionia</taxon>
        <taxon>Bdellovibrionales</taxon>
        <taxon>Pseudobdellovibrionaceae</taxon>
        <taxon>Micavibrio</taxon>
    </lineage>
</organism>
<keyword evidence="2" id="KW-1185">Reference proteome</keyword>
<dbReference type="STRING" id="856793.MICA_1671"/>
<dbReference type="SUPFAM" id="SSF48452">
    <property type="entry name" value="TPR-like"/>
    <property type="match status" value="1"/>
</dbReference>
<dbReference type="AlphaFoldDB" id="G2KQQ6"/>
<dbReference type="Pfam" id="PF06041">
    <property type="entry name" value="DUF924"/>
    <property type="match status" value="1"/>
</dbReference>
<dbReference type="EMBL" id="CP002382">
    <property type="protein sequence ID" value="AEP09984.1"/>
    <property type="molecule type" value="Genomic_DNA"/>
</dbReference>
<reference evidence="1 2" key="1">
    <citation type="journal article" date="2011" name="BMC Genomics">
        <title>Genomic insights into an obligate epibiotic bacterial predator: Micavibrio aeruginosavorus ARL-13.</title>
        <authorList>
            <person name="Wang Z."/>
            <person name="Kadouri D."/>
            <person name="Wu M."/>
        </authorList>
    </citation>
    <scope>NUCLEOTIDE SEQUENCE [LARGE SCALE GENOMIC DNA]</scope>
    <source>
        <strain evidence="1 2">ARL-13</strain>
    </source>
</reference>